<feature type="region of interest" description="Disordered" evidence="1">
    <location>
        <begin position="108"/>
        <end position="171"/>
    </location>
</feature>
<evidence type="ECO:0000256" key="2">
    <source>
        <dbReference type="SAM" id="Phobius"/>
    </source>
</evidence>
<dbReference type="OrthoDB" id="5830631at2759"/>
<keyword evidence="4" id="KW-1185">Reference proteome</keyword>
<reference evidence="4" key="2">
    <citation type="journal article" date="2016" name="Sci. Rep.">
        <title>Dictyocaulus viviparus genome, variome and transcriptome elucidate lungworm biology and support future intervention.</title>
        <authorList>
            <person name="McNulty S.N."/>
            <person name="Strube C."/>
            <person name="Rosa B.A."/>
            <person name="Martin J.C."/>
            <person name="Tyagi R."/>
            <person name="Choi Y.J."/>
            <person name="Wang Q."/>
            <person name="Hallsworth Pepin K."/>
            <person name="Zhang X."/>
            <person name="Ozersky P."/>
            <person name="Wilson R.K."/>
            <person name="Sternberg P.W."/>
            <person name="Gasser R.B."/>
            <person name="Mitreva M."/>
        </authorList>
    </citation>
    <scope>NUCLEOTIDE SEQUENCE [LARGE SCALE GENOMIC DNA]</scope>
    <source>
        <strain evidence="4">HannoverDv2000</strain>
    </source>
</reference>
<keyword evidence="2" id="KW-0472">Membrane</keyword>
<sequence length="187" mass="21843">MFEFTKHLATFLLVALKLIFPERYLELISNKGLSRLRTFTKETRSEDELYYVWCGFCVIYFSLIGLTLIRNIIDYQWQEHLRRERRNFYSRVGTPILRGRILPRDIEVGSVNDDDPPPYSTIRNVSSVETGKEETNPPRYSQLELPLDYTKSSEHSGNGSSDDCRTAMSNTGSSPYNSRYLKCFNWN</sequence>
<keyword evidence="2" id="KW-0812">Transmembrane</keyword>
<proteinExistence type="predicted"/>
<dbReference type="EMBL" id="KN716787">
    <property type="protein sequence ID" value="KJH41630.1"/>
    <property type="molecule type" value="Genomic_DNA"/>
</dbReference>
<dbReference type="AlphaFoldDB" id="A0A0D8XAJ8"/>
<name>A0A0D8XAJ8_DICVI</name>
<protein>
    <submittedName>
        <fullName evidence="3">Uncharacterized protein</fullName>
    </submittedName>
</protein>
<feature type="compositionally biased region" description="Polar residues" evidence="1">
    <location>
        <begin position="155"/>
        <end position="171"/>
    </location>
</feature>
<evidence type="ECO:0000313" key="4">
    <source>
        <dbReference type="Proteomes" id="UP000053766"/>
    </source>
</evidence>
<accession>A0A0D8XAJ8</accession>
<keyword evidence="2" id="KW-1133">Transmembrane helix</keyword>
<evidence type="ECO:0000256" key="1">
    <source>
        <dbReference type="SAM" id="MobiDB-lite"/>
    </source>
</evidence>
<dbReference type="STRING" id="29172.A0A0D8XAJ8"/>
<reference evidence="3 4" key="1">
    <citation type="submission" date="2013-11" db="EMBL/GenBank/DDBJ databases">
        <title>Draft genome of the bovine lungworm Dictyocaulus viviparus.</title>
        <authorList>
            <person name="Mitreva M."/>
        </authorList>
    </citation>
    <scope>NUCLEOTIDE SEQUENCE [LARGE SCALE GENOMIC DNA]</scope>
    <source>
        <strain evidence="3 4">HannoverDv2000</strain>
    </source>
</reference>
<dbReference type="Proteomes" id="UP000053766">
    <property type="component" value="Unassembled WGS sequence"/>
</dbReference>
<organism evidence="3 4">
    <name type="scientific">Dictyocaulus viviparus</name>
    <name type="common">Bovine lungworm</name>
    <dbReference type="NCBI Taxonomy" id="29172"/>
    <lineage>
        <taxon>Eukaryota</taxon>
        <taxon>Metazoa</taxon>
        <taxon>Ecdysozoa</taxon>
        <taxon>Nematoda</taxon>
        <taxon>Chromadorea</taxon>
        <taxon>Rhabditida</taxon>
        <taxon>Rhabditina</taxon>
        <taxon>Rhabditomorpha</taxon>
        <taxon>Strongyloidea</taxon>
        <taxon>Metastrongylidae</taxon>
        <taxon>Dictyocaulus</taxon>
    </lineage>
</organism>
<gene>
    <name evidence="3" type="ORF">DICVIV_12396</name>
</gene>
<evidence type="ECO:0000313" key="3">
    <source>
        <dbReference type="EMBL" id="KJH41630.1"/>
    </source>
</evidence>
<feature type="transmembrane region" description="Helical" evidence="2">
    <location>
        <begin position="50"/>
        <end position="73"/>
    </location>
</feature>